<dbReference type="InterPro" id="IPR029063">
    <property type="entry name" value="SAM-dependent_MTases_sf"/>
</dbReference>
<organism evidence="2 3">
    <name type="scientific">Haloplasma contractile SSD-17B</name>
    <dbReference type="NCBI Taxonomy" id="1033810"/>
    <lineage>
        <taxon>Bacteria</taxon>
        <taxon>Bacillati</taxon>
        <taxon>Mycoplasmatota</taxon>
        <taxon>Mollicutes</taxon>
        <taxon>Haloplasmatales</taxon>
        <taxon>Haloplasmataceae</taxon>
        <taxon>Haloplasma</taxon>
    </lineage>
</organism>
<dbReference type="GO" id="GO:0008757">
    <property type="term" value="F:S-adenosylmethionine-dependent methyltransferase activity"/>
    <property type="evidence" value="ECO:0007669"/>
    <property type="project" value="InterPro"/>
</dbReference>
<name>F7Q1X4_9MOLU</name>
<dbReference type="OrthoDB" id="7365827at2"/>
<accession>F7Q1X4</accession>
<keyword evidence="3" id="KW-1185">Reference proteome</keyword>
<comment type="caution">
    <text evidence="2">The sequence shown here is derived from an EMBL/GenBank/DDBJ whole genome shotgun (WGS) entry which is preliminary data.</text>
</comment>
<evidence type="ECO:0000259" key="1">
    <source>
        <dbReference type="Pfam" id="PF08241"/>
    </source>
</evidence>
<keyword evidence="2" id="KW-0830">Ubiquinone</keyword>
<dbReference type="EMBL" id="AFNU02000005">
    <property type="protein sequence ID" value="ERJ12213.1"/>
    <property type="molecule type" value="Genomic_DNA"/>
</dbReference>
<evidence type="ECO:0000313" key="2">
    <source>
        <dbReference type="EMBL" id="ERJ12213.1"/>
    </source>
</evidence>
<dbReference type="GO" id="GO:0032259">
    <property type="term" value="P:methylation"/>
    <property type="evidence" value="ECO:0007669"/>
    <property type="project" value="UniProtKB-KW"/>
</dbReference>
<dbReference type="AlphaFoldDB" id="F7Q1X4"/>
<gene>
    <name evidence="2" type="ORF">HLPCO_001740</name>
</gene>
<protein>
    <submittedName>
        <fullName evidence="2">Ubiquinone-menaquinone biosynthesis methyltransferase protein</fullName>
        <ecNumber evidence="2">2.1.1.163</ecNumber>
    </submittedName>
</protein>
<reference evidence="2 3" key="2">
    <citation type="journal article" date="2013" name="PLoS ONE">
        <title>INDIGO - INtegrated Data Warehouse of MIcrobial GenOmes with Examples from the Red Sea Extremophiles.</title>
        <authorList>
            <person name="Alam I."/>
            <person name="Antunes A."/>
            <person name="Kamau A.A."/>
            <person name="Ba Alawi W."/>
            <person name="Kalkatawi M."/>
            <person name="Stingl U."/>
            <person name="Bajic V.B."/>
        </authorList>
    </citation>
    <scope>NUCLEOTIDE SEQUENCE [LARGE SCALE GENOMIC DNA]</scope>
    <source>
        <strain evidence="2 3">SSD-17B</strain>
    </source>
</reference>
<dbReference type="eggNOG" id="COG2227">
    <property type="taxonomic scope" value="Bacteria"/>
</dbReference>
<reference evidence="2 3" key="1">
    <citation type="journal article" date="2011" name="J. Bacteriol.">
        <title>Genome sequence of Haloplasma contractile, an unusual contractile bacterium from a deep-sea anoxic brine lake.</title>
        <authorList>
            <person name="Antunes A."/>
            <person name="Alam I."/>
            <person name="El Dorry H."/>
            <person name="Siam R."/>
            <person name="Robertson A."/>
            <person name="Bajic V.B."/>
            <person name="Stingl U."/>
        </authorList>
    </citation>
    <scope>NUCLEOTIDE SEQUENCE [LARGE SCALE GENOMIC DNA]</scope>
    <source>
        <strain evidence="2 3">SSD-17B</strain>
    </source>
</reference>
<feature type="domain" description="Methyltransferase type 11" evidence="1">
    <location>
        <begin position="130"/>
        <end position="223"/>
    </location>
</feature>
<dbReference type="Proteomes" id="UP000005707">
    <property type="component" value="Unassembled WGS sequence"/>
</dbReference>
<sequence>MSMNWINPEEYPFNSFLLLDDHFIRVIKENLQGLESKKHLGIALAYNPAVLWYFSEKCPECKNHFEGLVKEVSKSLSKDEVRESELYIINLLDTMIVYAYPEIMDELTYITGWEKERILSITDFNDKKVLDLGSGTGRLAFAVAPHAKYVYAVEPGERLRYYLREKQKKLNVNNLFVVDGTIQSIPFEDDSFDIIMSGHVIGDDYEKEYQELCRVLKSGGYIIDCPGEDERKKDGPIQEMLELGFEYSHYESKFGGDVYRYWKKVIK</sequence>
<dbReference type="RefSeq" id="WP_008825217.1">
    <property type="nucleotide sequence ID" value="NZ_AFNU02000005.1"/>
</dbReference>
<dbReference type="SUPFAM" id="SSF53335">
    <property type="entry name" value="S-adenosyl-L-methionine-dependent methyltransferases"/>
    <property type="match status" value="1"/>
</dbReference>
<dbReference type="STRING" id="1033810.HLPCO_001740"/>
<dbReference type="PANTHER" id="PTHR43591">
    <property type="entry name" value="METHYLTRANSFERASE"/>
    <property type="match status" value="1"/>
</dbReference>
<dbReference type="CDD" id="cd02440">
    <property type="entry name" value="AdoMet_MTases"/>
    <property type="match status" value="1"/>
</dbReference>
<dbReference type="GO" id="GO:0043770">
    <property type="term" value="F:demethylmenaquinone methyltransferase activity"/>
    <property type="evidence" value="ECO:0007669"/>
    <property type="project" value="UniProtKB-EC"/>
</dbReference>
<dbReference type="Pfam" id="PF08241">
    <property type="entry name" value="Methyltransf_11"/>
    <property type="match status" value="1"/>
</dbReference>
<proteinExistence type="predicted"/>
<dbReference type="InterPro" id="IPR013216">
    <property type="entry name" value="Methyltransf_11"/>
</dbReference>
<keyword evidence="2" id="KW-0808">Transferase</keyword>
<dbReference type="InParanoid" id="F7Q1X4"/>
<dbReference type="Gene3D" id="3.40.50.150">
    <property type="entry name" value="Vaccinia Virus protein VP39"/>
    <property type="match status" value="1"/>
</dbReference>
<evidence type="ECO:0000313" key="3">
    <source>
        <dbReference type="Proteomes" id="UP000005707"/>
    </source>
</evidence>
<keyword evidence="2" id="KW-0489">Methyltransferase</keyword>
<dbReference type="EC" id="2.1.1.163" evidence="2"/>